<reference evidence="1 2" key="1">
    <citation type="submission" date="2021-07" db="EMBL/GenBank/DDBJ databases">
        <title>Shewanella sp. nov, isolated from SCS.</title>
        <authorList>
            <person name="Cao W.R."/>
        </authorList>
    </citation>
    <scope>NUCLEOTIDE SEQUENCE [LARGE SCALE GENOMIC DNA]</scope>
    <source>
        <strain evidence="1 2">NR704-98</strain>
    </source>
</reference>
<dbReference type="Pfam" id="PF05930">
    <property type="entry name" value="Phage_AlpA"/>
    <property type="match status" value="1"/>
</dbReference>
<protein>
    <submittedName>
        <fullName evidence="1">AlpA family transcriptional regulator</fullName>
    </submittedName>
</protein>
<keyword evidence="2" id="KW-1185">Reference proteome</keyword>
<dbReference type="EMBL" id="JAHZST010000031">
    <property type="protein sequence ID" value="MBW8186580.1"/>
    <property type="molecule type" value="Genomic_DNA"/>
</dbReference>
<accession>A0ABS7EAJ1</accession>
<comment type="caution">
    <text evidence="1">The sequence shown here is derived from an EMBL/GenBank/DDBJ whole genome shotgun (WGS) entry which is preliminary data.</text>
</comment>
<organism evidence="1 2">
    <name type="scientific">Shewanella nanhaiensis</name>
    <dbReference type="NCBI Taxonomy" id="2864872"/>
    <lineage>
        <taxon>Bacteria</taxon>
        <taxon>Pseudomonadati</taxon>
        <taxon>Pseudomonadota</taxon>
        <taxon>Gammaproteobacteria</taxon>
        <taxon>Alteromonadales</taxon>
        <taxon>Shewanellaceae</taxon>
        <taxon>Shewanella</taxon>
    </lineage>
</organism>
<gene>
    <name evidence="1" type="ORF">K0625_23465</name>
</gene>
<proteinExistence type="predicted"/>
<name>A0ABS7EAJ1_9GAMM</name>
<dbReference type="InterPro" id="IPR010260">
    <property type="entry name" value="AlpA"/>
</dbReference>
<sequence>MIPPNNDQIHAQDRMIREAERLRITSISRSQAYQLEKLGRFPKRVRLGNRSVGWRLSELMFWVSAGGQISEQPEFEGDMNEN</sequence>
<evidence type="ECO:0000313" key="2">
    <source>
        <dbReference type="Proteomes" id="UP001195963"/>
    </source>
</evidence>
<dbReference type="Gene3D" id="1.10.238.160">
    <property type="match status" value="1"/>
</dbReference>
<evidence type="ECO:0000313" key="1">
    <source>
        <dbReference type="EMBL" id="MBW8186580.1"/>
    </source>
</evidence>
<dbReference type="Proteomes" id="UP001195963">
    <property type="component" value="Unassembled WGS sequence"/>
</dbReference>